<organism evidence="1 2">
    <name type="scientific">Oryza sativa subsp. japonica</name>
    <name type="common">Rice</name>
    <dbReference type="NCBI Taxonomy" id="39947"/>
    <lineage>
        <taxon>Eukaryota</taxon>
        <taxon>Viridiplantae</taxon>
        <taxon>Streptophyta</taxon>
        <taxon>Embryophyta</taxon>
        <taxon>Tracheophyta</taxon>
        <taxon>Spermatophyta</taxon>
        <taxon>Magnoliopsida</taxon>
        <taxon>Liliopsida</taxon>
        <taxon>Poales</taxon>
        <taxon>Poaceae</taxon>
        <taxon>BOP clade</taxon>
        <taxon>Oryzoideae</taxon>
        <taxon>Oryzeae</taxon>
        <taxon>Oryzinae</taxon>
        <taxon>Oryza</taxon>
        <taxon>Oryza sativa</taxon>
    </lineage>
</organism>
<reference evidence="2" key="1">
    <citation type="journal article" date="2005" name="Nature">
        <title>The map-based sequence of the rice genome.</title>
        <authorList>
            <consortium name="International rice genome sequencing project (IRGSP)"/>
            <person name="Matsumoto T."/>
            <person name="Wu J."/>
            <person name="Kanamori H."/>
            <person name="Katayose Y."/>
            <person name="Fujisawa M."/>
            <person name="Namiki N."/>
            <person name="Mizuno H."/>
            <person name="Yamamoto K."/>
            <person name="Antonio B.A."/>
            <person name="Baba T."/>
            <person name="Sakata K."/>
            <person name="Nagamura Y."/>
            <person name="Aoki H."/>
            <person name="Arikawa K."/>
            <person name="Arita K."/>
            <person name="Bito T."/>
            <person name="Chiden Y."/>
            <person name="Fujitsuka N."/>
            <person name="Fukunaka R."/>
            <person name="Hamada M."/>
            <person name="Harada C."/>
            <person name="Hayashi A."/>
            <person name="Hijishita S."/>
            <person name="Honda M."/>
            <person name="Hosokawa S."/>
            <person name="Ichikawa Y."/>
            <person name="Idonuma A."/>
            <person name="Iijima M."/>
            <person name="Ikeda M."/>
            <person name="Ikeno M."/>
            <person name="Ito K."/>
            <person name="Ito S."/>
            <person name="Ito T."/>
            <person name="Ito Y."/>
            <person name="Ito Y."/>
            <person name="Iwabuchi A."/>
            <person name="Kamiya K."/>
            <person name="Karasawa W."/>
            <person name="Kurita K."/>
            <person name="Katagiri S."/>
            <person name="Kikuta A."/>
            <person name="Kobayashi H."/>
            <person name="Kobayashi N."/>
            <person name="Machita K."/>
            <person name="Maehara T."/>
            <person name="Masukawa M."/>
            <person name="Mizubayashi T."/>
            <person name="Mukai Y."/>
            <person name="Nagasaki H."/>
            <person name="Nagata Y."/>
            <person name="Naito S."/>
            <person name="Nakashima M."/>
            <person name="Nakama Y."/>
            <person name="Nakamichi Y."/>
            <person name="Nakamura M."/>
            <person name="Meguro A."/>
            <person name="Negishi M."/>
            <person name="Ohta I."/>
            <person name="Ohta T."/>
            <person name="Okamoto M."/>
            <person name="Ono N."/>
            <person name="Saji S."/>
            <person name="Sakaguchi M."/>
            <person name="Sakai K."/>
            <person name="Shibata M."/>
            <person name="Shimokawa T."/>
            <person name="Song J."/>
            <person name="Takazaki Y."/>
            <person name="Terasawa K."/>
            <person name="Tsugane M."/>
            <person name="Tsuji K."/>
            <person name="Ueda S."/>
            <person name="Waki K."/>
            <person name="Yamagata H."/>
            <person name="Yamamoto M."/>
            <person name="Yamamoto S."/>
            <person name="Yamane H."/>
            <person name="Yoshiki S."/>
            <person name="Yoshihara R."/>
            <person name="Yukawa K."/>
            <person name="Zhong H."/>
            <person name="Yano M."/>
            <person name="Yuan Q."/>
            <person name="Ouyang S."/>
            <person name="Liu J."/>
            <person name="Jones K.M."/>
            <person name="Gansberger K."/>
            <person name="Moffat K."/>
            <person name="Hill J."/>
            <person name="Bera J."/>
            <person name="Fadrosh D."/>
            <person name="Jin S."/>
            <person name="Johri S."/>
            <person name="Kim M."/>
            <person name="Overton L."/>
            <person name="Reardon M."/>
            <person name="Tsitrin T."/>
            <person name="Vuong H."/>
            <person name="Weaver B."/>
            <person name="Ciecko A."/>
            <person name="Tallon L."/>
            <person name="Jackson J."/>
            <person name="Pai G."/>
            <person name="Aken S.V."/>
            <person name="Utterback T."/>
            <person name="Reidmuller S."/>
            <person name="Feldblyum T."/>
            <person name="Hsiao J."/>
            <person name="Zismann V."/>
            <person name="Iobst S."/>
            <person name="de Vazeille A.R."/>
            <person name="Buell C.R."/>
            <person name="Ying K."/>
            <person name="Li Y."/>
            <person name="Lu T."/>
            <person name="Huang Y."/>
            <person name="Zhao Q."/>
            <person name="Feng Q."/>
            <person name="Zhang L."/>
            <person name="Zhu J."/>
            <person name="Weng Q."/>
            <person name="Mu J."/>
            <person name="Lu Y."/>
            <person name="Fan D."/>
            <person name="Liu Y."/>
            <person name="Guan J."/>
            <person name="Zhang Y."/>
            <person name="Yu S."/>
            <person name="Liu X."/>
            <person name="Zhang Y."/>
            <person name="Hong G."/>
            <person name="Han B."/>
            <person name="Choisne N."/>
            <person name="Demange N."/>
            <person name="Orjeda G."/>
            <person name="Samain S."/>
            <person name="Cattolico L."/>
            <person name="Pelletier E."/>
            <person name="Couloux A."/>
            <person name="Segurens B."/>
            <person name="Wincker P."/>
            <person name="D'Hont A."/>
            <person name="Scarpelli C."/>
            <person name="Weissenbach J."/>
            <person name="Salanoubat M."/>
            <person name="Quetier F."/>
            <person name="Yu Y."/>
            <person name="Kim H.R."/>
            <person name="Rambo T."/>
            <person name="Currie J."/>
            <person name="Collura K."/>
            <person name="Luo M."/>
            <person name="Yang T."/>
            <person name="Ammiraju J.S.S."/>
            <person name="Engler F."/>
            <person name="Soderlund C."/>
            <person name="Wing R.A."/>
            <person name="Palmer L.E."/>
            <person name="de la Bastide M."/>
            <person name="Spiegel L."/>
            <person name="Nascimento L."/>
            <person name="Zutavern T."/>
            <person name="O'Shaughnessy A."/>
            <person name="Dike S."/>
            <person name="Dedhia N."/>
            <person name="Preston R."/>
            <person name="Balija V."/>
            <person name="McCombie W.R."/>
            <person name="Chow T."/>
            <person name="Chen H."/>
            <person name="Chung M."/>
            <person name="Chen C."/>
            <person name="Shaw J."/>
            <person name="Wu H."/>
            <person name="Hsiao K."/>
            <person name="Chao Y."/>
            <person name="Chu M."/>
            <person name="Cheng C."/>
            <person name="Hour A."/>
            <person name="Lee P."/>
            <person name="Lin S."/>
            <person name="Lin Y."/>
            <person name="Liou J."/>
            <person name="Liu S."/>
            <person name="Hsing Y."/>
            <person name="Raghuvanshi S."/>
            <person name="Mohanty A."/>
            <person name="Bharti A.K."/>
            <person name="Gaur A."/>
            <person name="Gupta V."/>
            <person name="Kumar D."/>
            <person name="Ravi V."/>
            <person name="Vij S."/>
            <person name="Kapur A."/>
            <person name="Khurana P."/>
            <person name="Khurana P."/>
            <person name="Khurana J.P."/>
            <person name="Tyagi A.K."/>
            <person name="Gaikwad K."/>
            <person name="Singh A."/>
            <person name="Dalal V."/>
            <person name="Srivastava S."/>
            <person name="Dixit A."/>
            <person name="Pal A.K."/>
            <person name="Ghazi I.A."/>
            <person name="Yadav M."/>
            <person name="Pandit A."/>
            <person name="Bhargava A."/>
            <person name="Sureshbabu K."/>
            <person name="Batra K."/>
            <person name="Sharma T.R."/>
            <person name="Mohapatra T."/>
            <person name="Singh N.K."/>
            <person name="Messing J."/>
            <person name="Nelson A.B."/>
            <person name="Fuks G."/>
            <person name="Kavchok S."/>
            <person name="Keizer G."/>
            <person name="Linton E."/>
            <person name="Llaca V."/>
            <person name="Song R."/>
            <person name="Tanyolac B."/>
            <person name="Young S."/>
            <person name="Ho-Il K."/>
            <person name="Hahn J.H."/>
            <person name="Sangsakoo G."/>
            <person name="Vanavichit A."/>
            <person name="de Mattos Luiz.A.T."/>
            <person name="Zimmer P.D."/>
            <person name="Malone G."/>
            <person name="Dellagostin O."/>
            <person name="de Oliveira A.C."/>
            <person name="Bevan M."/>
            <person name="Bancroft I."/>
            <person name="Minx P."/>
            <person name="Cordum H."/>
            <person name="Wilson R."/>
            <person name="Cheng Z."/>
            <person name="Jin W."/>
            <person name="Jiang J."/>
            <person name="Leong S.A."/>
            <person name="Iwama H."/>
            <person name="Gojobori T."/>
            <person name="Itoh T."/>
            <person name="Niimura Y."/>
            <person name="Fujii Y."/>
            <person name="Habara T."/>
            <person name="Sakai H."/>
            <person name="Sato Y."/>
            <person name="Wilson G."/>
            <person name="Kumar K."/>
            <person name="McCouch S."/>
            <person name="Juretic N."/>
            <person name="Hoen D."/>
            <person name="Wright S."/>
            <person name="Bruskiewich R."/>
            <person name="Bureau T."/>
            <person name="Miyao A."/>
            <person name="Hirochika H."/>
            <person name="Nishikawa T."/>
            <person name="Kadowaki K."/>
            <person name="Sugiura M."/>
            <person name="Burr B."/>
            <person name="Sasaki T."/>
        </authorList>
    </citation>
    <scope>NUCLEOTIDE SEQUENCE [LARGE SCALE GENOMIC DNA]</scope>
    <source>
        <strain evidence="2">cv. Nipponbare</strain>
    </source>
</reference>
<dbReference type="InParanoid" id="A0A0N7KLN1"/>
<dbReference type="Proteomes" id="UP000059680">
    <property type="component" value="Chromosome 6"/>
</dbReference>
<dbReference type="AlphaFoldDB" id="A0A0N7KLN1"/>
<dbReference type="Gramene" id="Os06t0182450-00">
    <property type="protein sequence ID" value="Os06t0182450-00"/>
    <property type="gene ID" value="Os06g0182450"/>
</dbReference>
<gene>
    <name evidence="1" type="ordered locus">Os06g0182450</name>
    <name evidence="1" type="ORF">OSNPB_060182450</name>
</gene>
<proteinExistence type="predicted"/>
<keyword evidence="2" id="KW-1185">Reference proteome</keyword>
<protein>
    <submittedName>
        <fullName evidence="1">Os06g0182450 protein</fullName>
    </submittedName>
</protein>
<reference evidence="1 2" key="2">
    <citation type="journal article" date="2013" name="Plant Cell Physiol.">
        <title>Rice Annotation Project Database (RAP-DB): an integrative and interactive database for rice genomics.</title>
        <authorList>
            <person name="Sakai H."/>
            <person name="Lee S.S."/>
            <person name="Tanaka T."/>
            <person name="Numa H."/>
            <person name="Kim J."/>
            <person name="Kawahara Y."/>
            <person name="Wakimoto H."/>
            <person name="Yang C.C."/>
            <person name="Iwamoto M."/>
            <person name="Abe T."/>
            <person name="Yamada Y."/>
            <person name="Muto A."/>
            <person name="Inokuchi H."/>
            <person name="Ikemura T."/>
            <person name="Matsumoto T."/>
            <person name="Sasaki T."/>
            <person name="Itoh T."/>
        </authorList>
    </citation>
    <scope>NUCLEOTIDE SEQUENCE [LARGE SCALE GENOMIC DNA]</scope>
    <source>
        <strain evidence="2">cv. Nipponbare</strain>
    </source>
</reference>
<accession>A0A0N7KLN1</accession>
<evidence type="ECO:0000313" key="1">
    <source>
        <dbReference type="EMBL" id="BAS96481.1"/>
    </source>
</evidence>
<evidence type="ECO:0000313" key="2">
    <source>
        <dbReference type="Proteomes" id="UP000059680"/>
    </source>
</evidence>
<reference evidence="1 2" key="3">
    <citation type="journal article" date="2013" name="Rice">
        <title>Improvement of the Oryza sativa Nipponbare reference genome using next generation sequence and optical map data.</title>
        <authorList>
            <person name="Kawahara Y."/>
            <person name="de la Bastide M."/>
            <person name="Hamilton J.P."/>
            <person name="Kanamori H."/>
            <person name="McCombie W.R."/>
            <person name="Ouyang S."/>
            <person name="Schwartz D.C."/>
            <person name="Tanaka T."/>
            <person name="Wu J."/>
            <person name="Zhou S."/>
            <person name="Childs K.L."/>
            <person name="Davidson R.M."/>
            <person name="Lin H."/>
            <person name="Quesada-Ocampo L."/>
            <person name="Vaillancourt B."/>
            <person name="Sakai H."/>
            <person name="Lee S.S."/>
            <person name="Kim J."/>
            <person name="Numa H."/>
            <person name="Itoh T."/>
            <person name="Buell C.R."/>
            <person name="Matsumoto T."/>
        </authorList>
    </citation>
    <scope>NUCLEOTIDE SEQUENCE [LARGE SCALE GENOMIC DNA]</scope>
    <source>
        <strain evidence="2">cv. Nipponbare</strain>
    </source>
</reference>
<dbReference type="EMBL" id="AP014962">
    <property type="protein sequence ID" value="BAS96481.1"/>
    <property type="molecule type" value="Genomic_DNA"/>
</dbReference>
<dbReference type="PaxDb" id="39947-A0A0N7KLN1"/>
<sequence>MIHSRHNGAVQIYSPVSSKGNHLPKASPVGEALVHVTEHDQRYRNSGFSLQIRYGLLQICGGSCLRWRIKQLYKWKYHRWNIRPGSP</sequence>
<name>A0A0N7KLN1_ORYSJ</name>